<name>A0ABX9NAR5_9MICO</name>
<dbReference type="Proteomes" id="UP000265355">
    <property type="component" value="Unassembled WGS sequence"/>
</dbReference>
<feature type="transmembrane region" description="Helical" evidence="1">
    <location>
        <begin position="98"/>
        <end position="121"/>
    </location>
</feature>
<evidence type="ECO:0000313" key="2">
    <source>
        <dbReference type="EMBL" id="RII94800.1"/>
    </source>
</evidence>
<dbReference type="RefSeq" id="WP_119372158.1">
    <property type="nucleotide sequence ID" value="NZ_QWEE01000002.1"/>
</dbReference>
<sequence>MRFPTLVQAVADGASAAGCVLFALIATGVGTAPLAIGGLALLGLSAIVRVVAIVWARRRLALVGRGRGAWPRWIHALWIVQCLAFVAGLVLAHSSVGAVATAAIVGVGVGVTSAALAGGAARRAG</sequence>
<evidence type="ECO:0008006" key="4">
    <source>
        <dbReference type="Google" id="ProtNLM"/>
    </source>
</evidence>
<keyword evidence="1" id="KW-1133">Transmembrane helix</keyword>
<protein>
    <recommendedName>
        <fullName evidence="4">Integral membrane protein</fullName>
    </recommendedName>
</protein>
<proteinExistence type="predicted"/>
<keyword evidence="1" id="KW-0472">Membrane</keyword>
<keyword evidence="3" id="KW-1185">Reference proteome</keyword>
<feature type="transmembrane region" description="Helical" evidence="1">
    <location>
        <begin position="32"/>
        <end position="52"/>
    </location>
</feature>
<organism evidence="2 3">
    <name type="scientific">Clavibacter californiensis</name>
    <dbReference type="NCBI Taxonomy" id="1401995"/>
    <lineage>
        <taxon>Bacteria</taxon>
        <taxon>Bacillati</taxon>
        <taxon>Actinomycetota</taxon>
        <taxon>Actinomycetes</taxon>
        <taxon>Micrococcales</taxon>
        <taxon>Microbacteriaceae</taxon>
        <taxon>Clavibacter</taxon>
    </lineage>
</organism>
<evidence type="ECO:0000313" key="3">
    <source>
        <dbReference type="Proteomes" id="UP000265355"/>
    </source>
</evidence>
<feature type="transmembrane region" description="Helical" evidence="1">
    <location>
        <begin position="73"/>
        <end position="92"/>
    </location>
</feature>
<keyword evidence="1" id="KW-0812">Transmembrane</keyword>
<dbReference type="EMBL" id="QWEE01000002">
    <property type="protein sequence ID" value="RII94800.1"/>
    <property type="molecule type" value="Genomic_DNA"/>
</dbReference>
<comment type="caution">
    <text evidence="2">The sequence shown here is derived from an EMBL/GenBank/DDBJ whole genome shotgun (WGS) entry which is preliminary data.</text>
</comment>
<gene>
    <name evidence="2" type="ORF">DZF98_00365</name>
</gene>
<reference evidence="2 3" key="1">
    <citation type="submission" date="2018-08" db="EMBL/GenBank/DDBJ databases">
        <title>Genome Sequence of Clavibacter michiganensis Subspecies type strains, and the Atypical Peach-Colored Strains Isolated from Tomato.</title>
        <authorList>
            <person name="Osdaghi E."/>
            <person name="Portier P."/>
            <person name="Briand M."/>
            <person name="Jacques M.-A."/>
        </authorList>
    </citation>
    <scope>NUCLEOTIDE SEQUENCE [LARGE SCALE GENOMIC DNA]</scope>
    <source>
        <strain evidence="2 3">CFBP 8216</strain>
    </source>
</reference>
<accession>A0ABX9NAR5</accession>
<evidence type="ECO:0000256" key="1">
    <source>
        <dbReference type="SAM" id="Phobius"/>
    </source>
</evidence>
<feature type="non-terminal residue" evidence="2">
    <location>
        <position position="125"/>
    </location>
</feature>